<dbReference type="Pfam" id="PF03237">
    <property type="entry name" value="Terminase_6N"/>
    <property type="match status" value="1"/>
</dbReference>
<evidence type="ECO:0000313" key="3">
    <source>
        <dbReference type="EMBL" id="QJA86685.1"/>
    </source>
</evidence>
<evidence type="ECO:0000313" key="2">
    <source>
        <dbReference type="EMBL" id="QJA72784.1"/>
    </source>
</evidence>
<dbReference type="AlphaFoldDB" id="A0A6M3JRX7"/>
<dbReference type="EMBL" id="MT141978">
    <property type="protein sequence ID" value="QJA72784.1"/>
    <property type="molecule type" value="Genomic_DNA"/>
</dbReference>
<gene>
    <name evidence="2" type="ORF">MM415A02613_0002</name>
    <name evidence="3" type="ORF">MM415B03137_0004</name>
</gene>
<evidence type="ECO:0000256" key="1">
    <source>
        <dbReference type="SAM" id="MobiDB-lite"/>
    </source>
</evidence>
<feature type="region of interest" description="Disordered" evidence="1">
    <location>
        <begin position="412"/>
        <end position="432"/>
    </location>
</feature>
<dbReference type="Gene3D" id="3.40.50.300">
    <property type="entry name" value="P-loop containing nucleotide triphosphate hydrolases"/>
    <property type="match status" value="1"/>
</dbReference>
<sequence length="512" mass="58127">MAETDSVAIAERGGAASQAVEAALCAASLKHFATEFAFIQNQNNQRIEKWQPWPYLLDLIDIIQQYDLIYILKASQLGISWLVSIINLWIALFSETSKCLLLSQGQTEAQDLLSKVDFVHSHLPDYLQMPTSTNNREAFTLRDNGAEIRALPSTEKAGHGFQGTLITRDELARHEFAEDNFRAVSRSGARLIELSTANKKDSTNYFGAKTSEFYYHSQTVKYVYPSGVELYTNPAKPSQCLVFLSWDLRPTRLEGMSLQEWWDSRILPRYTALEIEEQFPKHITDVFKASVTKAYFEATVLEDMGYELCAPIKQDVVNTHNNVVRVYKPPDKTKKYVVFTDPSDGIEDPFVTGVMDYITGEVVCSATGKERVDYVGAIHDYLARTYNDAVNSFEYNAVGMAFAKCLDDLQTPSQAPRRKTDGSRDEGKKGQFVSQKHKQLMFADLATATVKRGYVIHDREFLQQAKLVQRDDLGFPVTDKKITFDWVMMMNGLWQLQKYAPRTPYKAATYDL</sequence>
<dbReference type="EMBL" id="MT142653">
    <property type="protein sequence ID" value="QJA86685.1"/>
    <property type="molecule type" value="Genomic_DNA"/>
</dbReference>
<feature type="compositionally biased region" description="Basic and acidic residues" evidence="1">
    <location>
        <begin position="418"/>
        <end position="429"/>
    </location>
</feature>
<dbReference type="Gene3D" id="3.30.420.240">
    <property type="match status" value="1"/>
</dbReference>
<name>A0A6M3JRX7_9ZZZZ</name>
<accession>A0A6M3JRX7</accession>
<protein>
    <submittedName>
        <fullName evidence="2">Putative terminase</fullName>
    </submittedName>
</protein>
<reference evidence="2" key="1">
    <citation type="submission" date="2020-03" db="EMBL/GenBank/DDBJ databases">
        <title>The deep terrestrial virosphere.</title>
        <authorList>
            <person name="Holmfeldt K."/>
            <person name="Nilsson E."/>
            <person name="Simone D."/>
            <person name="Lopez-Fernandez M."/>
            <person name="Wu X."/>
            <person name="de Brujin I."/>
            <person name="Lundin D."/>
            <person name="Andersson A."/>
            <person name="Bertilsson S."/>
            <person name="Dopson M."/>
        </authorList>
    </citation>
    <scope>NUCLEOTIDE SEQUENCE</scope>
    <source>
        <strain evidence="2">MM415A02613</strain>
        <strain evidence="3">MM415B03137</strain>
    </source>
</reference>
<organism evidence="2">
    <name type="scientific">viral metagenome</name>
    <dbReference type="NCBI Taxonomy" id="1070528"/>
    <lineage>
        <taxon>unclassified sequences</taxon>
        <taxon>metagenomes</taxon>
        <taxon>organismal metagenomes</taxon>
    </lineage>
</organism>
<proteinExistence type="predicted"/>
<dbReference type="InterPro" id="IPR027417">
    <property type="entry name" value="P-loop_NTPase"/>
</dbReference>